<feature type="transmembrane region" description="Helical" evidence="1">
    <location>
        <begin position="74"/>
        <end position="94"/>
    </location>
</feature>
<reference evidence="2 3" key="1">
    <citation type="journal article" date="2008" name="Int. J. Syst. Evol. Microbiol.">
        <title>Luteimonas marina sp. nov., isolated from seawater.</title>
        <authorList>
            <person name="Baik K.S."/>
            <person name="Park S.C."/>
            <person name="Kim M.S."/>
            <person name="Kim E.M."/>
            <person name="Park C."/>
            <person name="Chun J."/>
            <person name="Seong C.N."/>
        </authorList>
    </citation>
    <scope>NUCLEOTIDE SEQUENCE [LARGE SCALE GENOMIC DNA]</scope>
    <source>
        <strain evidence="2 3">FR1330</strain>
    </source>
</reference>
<evidence type="ECO:0000313" key="2">
    <source>
        <dbReference type="EMBL" id="TWT18523.1"/>
    </source>
</evidence>
<sequence>MMESKVGSSPDAVARDRGWLGIVGMVFVIFFGMKAFMATVLGGVAGAMIGAALAAMLAWGLGKLWGLAGVGGRLLVLIAGAGVVFVGIVLSQMASSSALRQASPGVAPIPAQQQPPASSEARPPWDELQQVGAVAPAAGGDVQVAWDADIDAWRSQNAEFLSDPARRAAMERQLERLDADQTLSNAALIARAEAAAFAETGWPPAPVVGKPVQHLAPKSDRCWNQYLASVRAIPEDAALGYYAQAEQRARDRLELCKG</sequence>
<proteinExistence type="predicted"/>
<dbReference type="RefSeq" id="WP_146388629.1">
    <property type="nucleotide sequence ID" value="NZ_VOHK01000006.1"/>
</dbReference>
<evidence type="ECO:0000313" key="3">
    <source>
        <dbReference type="Proteomes" id="UP000319980"/>
    </source>
</evidence>
<accession>A0A5C5TWD6</accession>
<keyword evidence="1" id="KW-1133">Transmembrane helix</keyword>
<keyword evidence="1" id="KW-0812">Transmembrane</keyword>
<dbReference type="AlphaFoldDB" id="A0A5C5TWD6"/>
<gene>
    <name evidence="2" type="ORF">FQY83_14180</name>
</gene>
<feature type="transmembrane region" description="Helical" evidence="1">
    <location>
        <begin position="43"/>
        <end position="62"/>
    </location>
</feature>
<name>A0A5C5TWD6_9GAMM</name>
<feature type="transmembrane region" description="Helical" evidence="1">
    <location>
        <begin position="20"/>
        <end position="37"/>
    </location>
</feature>
<protein>
    <submittedName>
        <fullName evidence="2">Uncharacterized protein</fullName>
    </submittedName>
</protein>
<organism evidence="2 3">
    <name type="scientific">Luteimonas marina</name>
    <dbReference type="NCBI Taxonomy" id="488485"/>
    <lineage>
        <taxon>Bacteria</taxon>
        <taxon>Pseudomonadati</taxon>
        <taxon>Pseudomonadota</taxon>
        <taxon>Gammaproteobacteria</taxon>
        <taxon>Lysobacterales</taxon>
        <taxon>Lysobacteraceae</taxon>
        <taxon>Luteimonas</taxon>
    </lineage>
</organism>
<dbReference type="EMBL" id="VOHK01000006">
    <property type="protein sequence ID" value="TWT18523.1"/>
    <property type="molecule type" value="Genomic_DNA"/>
</dbReference>
<comment type="caution">
    <text evidence="2">The sequence shown here is derived from an EMBL/GenBank/DDBJ whole genome shotgun (WGS) entry which is preliminary data.</text>
</comment>
<keyword evidence="1" id="KW-0472">Membrane</keyword>
<evidence type="ECO:0000256" key="1">
    <source>
        <dbReference type="SAM" id="Phobius"/>
    </source>
</evidence>
<dbReference type="Proteomes" id="UP000319980">
    <property type="component" value="Unassembled WGS sequence"/>
</dbReference>
<keyword evidence="3" id="KW-1185">Reference proteome</keyword>